<dbReference type="AlphaFoldDB" id="A0A2P2BRT9"/>
<dbReference type="GO" id="GO:0022857">
    <property type="term" value="F:transmembrane transporter activity"/>
    <property type="evidence" value="ECO:0007669"/>
    <property type="project" value="TreeGrafter"/>
</dbReference>
<evidence type="ECO:0000313" key="10">
    <source>
        <dbReference type="EMBL" id="CEI73105.1"/>
    </source>
</evidence>
<dbReference type="Pfam" id="PF02687">
    <property type="entry name" value="FtsX"/>
    <property type="match status" value="2"/>
</dbReference>
<accession>A0A2P2BRT9</accession>
<dbReference type="Pfam" id="PF12704">
    <property type="entry name" value="MacB_PCD"/>
    <property type="match status" value="1"/>
</dbReference>
<evidence type="ECO:0000256" key="5">
    <source>
        <dbReference type="ARBA" id="ARBA00023136"/>
    </source>
</evidence>
<feature type="domain" description="ABC3 transporter permease C-terminal" evidence="8">
    <location>
        <begin position="294"/>
        <end position="419"/>
    </location>
</feature>
<dbReference type="GO" id="GO:0005886">
    <property type="term" value="C:plasma membrane"/>
    <property type="evidence" value="ECO:0007669"/>
    <property type="project" value="UniProtKB-SubCell"/>
</dbReference>
<dbReference type="EMBL" id="LN650648">
    <property type="protein sequence ID" value="CEI73105.1"/>
    <property type="molecule type" value="Genomic_DNA"/>
</dbReference>
<comment type="subcellular location">
    <subcellularLocation>
        <location evidence="1">Cell membrane</location>
        <topology evidence="1">Multi-pass membrane protein</topology>
    </subcellularLocation>
</comment>
<sequence>MNLYTTLTLRYLKKNKKRTIVTIIGVILSTALICGIGSIYESYMDYQFRQTIEQEGYFHSAFYNVKKEDLDTITKSAGIAKTSISEDLGYSKLNKEKLNLINLKAYNQNGFEMNQVKLKEGRLPTNENEIVLSERAIPLTNKKLGDTITLNVGKRIDENGKGIEIPILKENERLVDTKEKEYKIVGIMKKPYAELSEISNGITYLESNKPFEKDTLDAYILFKNPKEAYTIATNIAKTLGLEVDKSTDNGESMIYNNDNKTHYENLYFNEYLLRLQGASLYENINKTFNKILLIVTLLVIVCTVVTVYNSFSISVSERKKQFGVLNSIGATKTQVMKLVFIEAIVISLIGIPIGLIVGTFGMDLIFKSIQTVFNSQFISDINLRVIYNPYMIVGSALIVLLAILVSAILPAINCAKTSPLESIRNSDDLKIGKVKNSKLVKLIFKTEGVLAYKNLRRNKKKFRITLFSLVTSVVIFISFSGFIDLFEKANRVNIGEINYDMRVWYSGIREKNDIVKDLNNIDGVNKISAINPYGAETYINESNINKEYKDLIERRFSKENKNGEIVYIFNNNGINFVGDKAIEELELKTGSFDKESAIKENGIILRNKSDNSSSRKQSEISLTNYKVGDTINICKRYIDKNDKEVRVPIKLKVLATTEDFLPGYRWSTYMGIDFITYNEVGEKLGYKISDGDIYIDTNKTKKTRDDVKDIAKKYGYDVSDDVEDVLEMEEAINVMKIFVYGFTVVISLISATNIINTMSTNINLRKKEFAIIKSLGVTPSGFNRMIYLESLLYGVLALLYGIPIGLLIDVYMNEVLGDAIEIGMVLPIKAVLISIVGVFVITFVSAYIPMKKINKENTIENIRQGSI</sequence>
<keyword evidence="11" id="KW-1185">Reference proteome</keyword>
<comment type="similarity">
    <text evidence="6">Belongs to the ABC-4 integral membrane protein family.</text>
</comment>
<evidence type="ECO:0000256" key="4">
    <source>
        <dbReference type="ARBA" id="ARBA00022989"/>
    </source>
</evidence>
<feature type="transmembrane region" description="Helical" evidence="7">
    <location>
        <begin position="824"/>
        <end position="848"/>
    </location>
</feature>
<keyword evidence="2" id="KW-1003">Cell membrane</keyword>
<dbReference type="InterPro" id="IPR050250">
    <property type="entry name" value="Macrolide_Exporter_MacB"/>
</dbReference>
<dbReference type="PANTHER" id="PTHR30572">
    <property type="entry name" value="MEMBRANE COMPONENT OF TRANSPORTER-RELATED"/>
    <property type="match status" value="1"/>
</dbReference>
<evidence type="ECO:0000259" key="9">
    <source>
        <dbReference type="Pfam" id="PF12704"/>
    </source>
</evidence>
<gene>
    <name evidence="10" type="ORF">FRIFI_1571</name>
</gene>
<feature type="transmembrane region" description="Helical" evidence="7">
    <location>
        <begin position="462"/>
        <end position="483"/>
    </location>
</feature>
<proteinExistence type="inferred from homology"/>
<reference evidence="10 11" key="1">
    <citation type="submission" date="2014-09" db="EMBL/GenBank/DDBJ databases">
        <authorList>
            <person name="Hornung B.V."/>
        </authorList>
    </citation>
    <scope>NUCLEOTIDE SEQUENCE [LARGE SCALE GENOMIC DNA]</scope>
    <source>
        <strain evidence="10 11">FRIFI</strain>
    </source>
</reference>
<feature type="transmembrane region" description="Helical" evidence="7">
    <location>
        <begin position="338"/>
        <end position="366"/>
    </location>
</feature>
<feature type="domain" description="MacB-like periplasmic core" evidence="9">
    <location>
        <begin position="19"/>
        <end position="192"/>
    </location>
</feature>
<keyword evidence="5 7" id="KW-0472">Membrane</keyword>
<dbReference type="InterPro" id="IPR003838">
    <property type="entry name" value="ABC3_permease_C"/>
</dbReference>
<name>A0A2P2BRT9_9FIRM</name>
<dbReference type="Proteomes" id="UP000245695">
    <property type="component" value="Chromosome 1"/>
</dbReference>
<evidence type="ECO:0000256" key="2">
    <source>
        <dbReference type="ARBA" id="ARBA00022475"/>
    </source>
</evidence>
<organism evidence="10 11">
    <name type="scientific">Romboutsia hominis</name>
    <dbReference type="NCBI Taxonomy" id="1507512"/>
    <lineage>
        <taxon>Bacteria</taxon>
        <taxon>Bacillati</taxon>
        <taxon>Bacillota</taxon>
        <taxon>Clostridia</taxon>
        <taxon>Peptostreptococcales</taxon>
        <taxon>Peptostreptococcaceae</taxon>
        <taxon>Romboutsia</taxon>
    </lineage>
</organism>
<evidence type="ECO:0000256" key="3">
    <source>
        <dbReference type="ARBA" id="ARBA00022692"/>
    </source>
</evidence>
<keyword evidence="4 7" id="KW-1133">Transmembrane helix</keyword>
<evidence type="ECO:0000256" key="6">
    <source>
        <dbReference type="ARBA" id="ARBA00038076"/>
    </source>
</evidence>
<evidence type="ECO:0000259" key="8">
    <source>
        <dbReference type="Pfam" id="PF02687"/>
    </source>
</evidence>
<feature type="domain" description="ABC3 transporter permease C-terminal" evidence="8">
    <location>
        <begin position="742"/>
        <end position="857"/>
    </location>
</feature>
<feature type="transmembrane region" description="Helical" evidence="7">
    <location>
        <begin position="20"/>
        <end position="40"/>
    </location>
</feature>
<feature type="transmembrane region" description="Helical" evidence="7">
    <location>
        <begin position="291"/>
        <end position="311"/>
    </location>
</feature>
<evidence type="ECO:0000313" key="11">
    <source>
        <dbReference type="Proteomes" id="UP000245695"/>
    </source>
</evidence>
<keyword evidence="3 7" id="KW-0812">Transmembrane</keyword>
<evidence type="ECO:0000256" key="7">
    <source>
        <dbReference type="SAM" id="Phobius"/>
    </source>
</evidence>
<dbReference type="RefSeq" id="WP_166505532.1">
    <property type="nucleotide sequence ID" value="NZ_LN650648.1"/>
</dbReference>
<protein>
    <submittedName>
        <fullName evidence="10">ABC-type transport system, permease protein</fullName>
    </submittedName>
</protein>
<feature type="transmembrane region" description="Helical" evidence="7">
    <location>
        <begin position="386"/>
        <end position="409"/>
    </location>
</feature>
<feature type="transmembrane region" description="Helical" evidence="7">
    <location>
        <begin position="791"/>
        <end position="812"/>
    </location>
</feature>
<dbReference type="PANTHER" id="PTHR30572:SF4">
    <property type="entry name" value="ABC TRANSPORTER PERMEASE YTRF"/>
    <property type="match status" value="1"/>
</dbReference>
<dbReference type="InterPro" id="IPR025857">
    <property type="entry name" value="MacB_PCD"/>
</dbReference>
<dbReference type="KEGG" id="rhom:FRIFI_1571"/>
<evidence type="ECO:0000256" key="1">
    <source>
        <dbReference type="ARBA" id="ARBA00004651"/>
    </source>
</evidence>
<feature type="transmembrane region" description="Helical" evidence="7">
    <location>
        <begin position="737"/>
        <end position="756"/>
    </location>
</feature>